<name>H1RYV8_9BURK</name>
<dbReference type="PATRIC" id="fig|1127483.3.peg.474"/>
<protein>
    <submittedName>
        <fullName evidence="2">Uncharacterized protein</fullName>
    </submittedName>
</protein>
<organism evidence="2 3">
    <name type="scientific">Cupriavidus basilensis OR16</name>
    <dbReference type="NCBI Taxonomy" id="1127483"/>
    <lineage>
        <taxon>Bacteria</taxon>
        <taxon>Pseudomonadati</taxon>
        <taxon>Pseudomonadota</taxon>
        <taxon>Betaproteobacteria</taxon>
        <taxon>Burkholderiales</taxon>
        <taxon>Burkholderiaceae</taxon>
        <taxon>Cupriavidus</taxon>
    </lineage>
</organism>
<evidence type="ECO:0000256" key="1">
    <source>
        <dbReference type="SAM" id="SignalP"/>
    </source>
</evidence>
<keyword evidence="1" id="KW-0732">Signal</keyword>
<feature type="signal peptide" evidence="1">
    <location>
        <begin position="1"/>
        <end position="21"/>
    </location>
</feature>
<sequence length="387" mass="41354">MQAFRLVVLLFTALAATQAAAADSVAFAGFFAYAGDAQQIAARFPVTRQVEAELTASGSAPNKAISRSLAARPPANFALSSDGMASLKNSDQALATALVVTSETISSERFGRLYKVLANVRGQALVFDFKAMTVLRAYPINVTYLDVLDHQPSEREKRDRVKRLLLGGDKPGLFDRYAQVLSGAKLPSSGTRYLQVSQVNVAPEALAQLPEGLKSGSGVAEGWLADMFGEALLDKAGVPILPFTKGYAIGNAMAMRFADGEVFNLKLPEPDYTIQVDLKGFKRVEYGSSAAGTSYIYAVYSHVKLGEPMSGKQYLDADFKNGEVKAVPVTQSEIDDFPAYADSLRGLFTKLSSSLGGQDSDWLAAASSGDNVSKQVDVTRGVVKSCK</sequence>
<comment type="caution">
    <text evidence="2">The sequence shown here is derived from an EMBL/GenBank/DDBJ whole genome shotgun (WGS) entry which is preliminary data.</text>
</comment>
<evidence type="ECO:0000313" key="2">
    <source>
        <dbReference type="EMBL" id="EHP44489.1"/>
    </source>
</evidence>
<proteinExistence type="predicted"/>
<dbReference type="OrthoDB" id="5441924at2"/>
<gene>
    <name evidence="2" type="ORF">OR16_02310</name>
</gene>
<dbReference type="RefSeq" id="WP_006156316.1">
    <property type="nucleotide sequence ID" value="NZ_AHJE01000005.1"/>
</dbReference>
<dbReference type="Proteomes" id="UP000005808">
    <property type="component" value="Unassembled WGS sequence"/>
</dbReference>
<reference evidence="2 3" key="1">
    <citation type="journal article" date="2012" name="J. Bacteriol.">
        <title>De Novo Genome Project of Cupriavidus basilensis OR16.</title>
        <authorList>
            <person name="Cserhati M."/>
            <person name="Kriszt B."/>
            <person name="Szoboszlay S."/>
            <person name="Toth A."/>
            <person name="Szabo I."/>
            <person name="Tancsics A."/>
            <person name="Nagy I."/>
            <person name="Horvath B."/>
            <person name="Nagy I."/>
            <person name="Kukolya J."/>
        </authorList>
    </citation>
    <scope>NUCLEOTIDE SEQUENCE [LARGE SCALE GENOMIC DNA]</scope>
    <source>
        <strain evidence="2 3">OR16</strain>
    </source>
</reference>
<dbReference type="EMBL" id="AHJE01000005">
    <property type="protein sequence ID" value="EHP44489.1"/>
    <property type="molecule type" value="Genomic_DNA"/>
</dbReference>
<dbReference type="AlphaFoldDB" id="H1RYV8"/>
<accession>H1RYV8</accession>
<feature type="chain" id="PRO_5003553359" evidence="1">
    <location>
        <begin position="22"/>
        <end position="387"/>
    </location>
</feature>
<evidence type="ECO:0000313" key="3">
    <source>
        <dbReference type="Proteomes" id="UP000005808"/>
    </source>
</evidence>